<proteinExistence type="predicted"/>
<dbReference type="InterPro" id="IPR055540">
    <property type="entry name" value="DUF7116"/>
</dbReference>
<reference evidence="1" key="1">
    <citation type="submission" date="2020-11" db="EMBL/GenBank/DDBJ databases">
        <title>Carbohydrate-dependent, anaerobic sulfur respiration: A novel catabolism in halophilic archaea.</title>
        <authorList>
            <person name="Sorokin D.Y."/>
            <person name="Messina E."/>
            <person name="Smedile F."/>
            <person name="La Cono V."/>
            <person name="Hallsworth J.E."/>
            <person name="Yakimov M.M."/>
        </authorList>
    </citation>
    <scope>NUCLEOTIDE SEQUENCE</scope>
    <source>
        <strain evidence="1">AArc-S</strain>
    </source>
</reference>
<accession>A0A897MWK8</accession>
<protein>
    <submittedName>
        <fullName evidence="1">Uncharacterized protein</fullName>
    </submittedName>
</protein>
<name>A0A897MWK8_9EURY</name>
<dbReference type="Pfam" id="PF23429">
    <property type="entry name" value="DUF7116"/>
    <property type="match status" value="1"/>
</dbReference>
<dbReference type="Proteomes" id="UP000663586">
    <property type="component" value="Chromosome"/>
</dbReference>
<sequence>MGTVTNPLAKEARSIFAELGYTISDHGDELTAERGWKVVEVTPMPEPKSPPASGSLRCFVTYQHSARDLRQRIRQANPEYDWAIITVEDDDYEVVRAPPCAEAA</sequence>
<dbReference type="EMBL" id="CP064786">
    <property type="protein sequence ID" value="QSG02695.1"/>
    <property type="molecule type" value="Genomic_DNA"/>
</dbReference>
<organism evidence="1 2">
    <name type="scientific">Natranaeroarchaeum sulfidigenes</name>
    <dbReference type="NCBI Taxonomy" id="2784880"/>
    <lineage>
        <taxon>Archaea</taxon>
        <taxon>Methanobacteriati</taxon>
        <taxon>Methanobacteriota</taxon>
        <taxon>Stenosarchaea group</taxon>
        <taxon>Halobacteria</taxon>
        <taxon>Halobacteriales</taxon>
        <taxon>Natronoarchaeaceae</taxon>
        <taxon>Natranaeroarchaeum</taxon>
    </lineage>
</organism>
<gene>
    <name evidence="1" type="ORF">AArcS_1482</name>
</gene>
<dbReference type="GeneID" id="70684865"/>
<dbReference type="AlphaFoldDB" id="A0A897MWK8"/>
<evidence type="ECO:0000313" key="1">
    <source>
        <dbReference type="EMBL" id="QSG02695.1"/>
    </source>
</evidence>
<evidence type="ECO:0000313" key="2">
    <source>
        <dbReference type="Proteomes" id="UP000663586"/>
    </source>
</evidence>
<keyword evidence="2" id="KW-1185">Reference proteome</keyword>
<dbReference type="RefSeq" id="WP_238479838.1">
    <property type="nucleotide sequence ID" value="NZ_CP064786.1"/>
</dbReference>
<dbReference type="KEGG" id="hara:AArcS_1482"/>